<organism evidence="13">
    <name type="scientific">uncultured Solirubrobacteraceae bacterium</name>
    <dbReference type="NCBI Taxonomy" id="1162706"/>
    <lineage>
        <taxon>Bacteria</taxon>
        <taxon>Bacillati</taxon>
        <taxon>Actinomycetota</taxon>
        <taxon>Thermoleophilia</taxon>
        <taxon>Solirubrobacterales</taxon>
        <taxon>Solirubrobacteraceae</taxon>
        <taxon>environmental samples</taxon>
    </lineage>
</organism>
<feature type="domain" description="Response regulatory" evidence="10">
    <location>
        <begin position="7"/>
        <end position="123"/>
    </location>
</feature>
<dbReference type="InterPro" id="IPR013655">
    <property type="entry name" value="PAS_fold_3"/>
</dbReference>
<evidence type="ECO:0000259" key="11">
    <source>
        <dbReference type="PROSITE" id="PS50112"/>
    </source>
</evidence>
<evidence type="ECO:0000259" key="10">
    <source>
        <dbReference type="PROSITE" id="PS50110"/>
    </source>
</evidence>
<evidence type="ECO:0000256" key="4">
    <source>
        <dbReference type="ARBA" id="ARBA00022679"/>
    </source>
</evidence>
<dbReference type="NCBIfam" id="TIGR00229">
    <property type="entry name" value="sensory_box"/>
    <property type="match status" value="1"/>
</dbReference>
<reference evidence="13" key="1">
    <citation type="submission" date="2020-02" db="EMBL/GenBank/DDBJ databases">
        <authorList>
            <person name="Meier V. D."/>
        </authorList>
    </citation>
    <scope>NUCLEOTIDE SEQUENCE</scope>
    <source>
        <strain evidence="13">AVDCRST_MAG67</strain>
    </source>
</reference>
<accession>A0A6J4S925</accession>
<dbReference type="SUPFAM" id="SSF52172">
    <property type="entry name" value="CheY-like"/>
    <property type="match status" value="1"/>
</dbReference>
<comment type="catalytic activity">
    <reaction evidence="1">
        <text>ATP + protein L-histidine = ADP + protein N-phospho-L-histidine.</text>
        <dbReference type="EC" id="2.7.13.3"/>
    </reaction>
</comment>
<keyword evidence="5" id="KW-0547">Nucleotide-binding</keyword>
<dbReference type="PROSITE" id="PS50113">
    <property type="entry name" value="PAC"/>
    <property type="match status" value="1"/>
</dbReference>
<evidence type="ECO:0000256" key="2">
    <source>
        <dbReference type="ARBA" id="ARBA00012438"/>
    </source>
</evidence>
<feature type="domain" description="PAS" evidence="11">
    <location>
        <begin position="131"/>
        <end position="206"/>
    </location>
</feature>
<dbReference type="InterPro" id="IPR035965">
    <property type="entry name" value="PAS-like_dom_sf"/>
</dbReference>
<keyword evidence="8" id="KW-0902">Two-component regulatory system</keyword>
<dbReference type="SUPFAM" id="SSF55785">
    <property type="entry name" value="PYP-like sensor domain (PAS domain)"/>
    <property type="match status" value="1"/>
</dbReference>
<comment type="caution">
    <text evidence="9">Lacks conserved residue(s) required for the propagation of feature annotation.</text>
</comment>
<dbReference type="EC" id="2.7.13.3" evidence="2"/>
<dbReference type="InterPro" id="IPR050482">
    <property type="entry name" value="Sensor_HK_TwoCompSys"/>
</dbReference>
<feature type="domain" description="PAC" evidence="12">
    <location>
        <begin position="209"/>
        <end position="260"/>
    </location>
</feature>
<evidence type="ECO:0000313" key="13">
    <source>
        <dbReference type="EMBL" id="CAA9492963.1"/>
    </source>
</evidence>
<dbReference type="InterPro" id="IPR003594">
    <property type="entry name" value="HATPase_dom"/>
</dbReference>
<evidence type="ECO:0000256" key="5">
    <source>
        <dbReference type="ARBA" id="ARBA00022741"/>
    </source>
</evidence>
<dbReference type="Gene3D" id="3.30.565.10">
    <property type="entry name" value="Histidine kinase-like ATPase, C-terminal domain"/>
    <property type="match status" value="1"/>
</dbReference>
<dbReference type="InterPro" id="IPR000700">
    <property type="entry name" value="PAS-assoc_C"/>
</dbReference>
<proteinExistence type="predicted"/>
<protein>
    <recommendedName>
        <fullName evidence="2">histidine kinase</fullName>
        <ecNumber evidence="2">2.7.13.3</ecNumber>
    </recommendedName>
</protein>
<dbReference type="Gene3D" id="3.30.450.20">
    <property type="entry name" value="PAS domain"/>
    <property type="match status" value="1"/>
</dbReference>
<gene>
    <name evidence="13" type="ORF">AVDCRST_MAG67-1460</name>
</gene>
<evidence type="ECO:0000259" key="12">
    <source>
        <dbReference type="PROSITE" id="PS50113"/>
    </source>
</evidence>
<dbReference type="PANTHER" id="PTHR24421">
    <property type="entry name" value="NITRATE/NITRITE SENSOR PROTEIN NARX-RELATED"/>
    <property type="match status" value="1"/>
</dbReference>
<dbReference type="GO" id="GO:0000155">
    <property type="term" value="F:phosphorelay sensor kinase activity"/>
    <property type="evidence" value="ECO:0007669"/>
    <property type="project" value="InterPro"/>
</dbReference>
<dbReference type="GO" id="GO:0016020">
    <property type="term" value="C:membrane"/>
    <property type="evidence" value="ECO:0007669"/>
    <property type="project" value="InterPro"/>
</dbReference>
<dbReference type="Pfam" id="PF00072">
    <property type="entry name" value="Response_reg"/>
    <property type="match status" value="1"/>
</dbReference>
<dbReference type="PROSITE" id="PS50112">
    <property type="entry name" value="PAS"/>
    <property type="match status" value="1"/>
</dbReference>
<sequence length="474" mass="52073">MPEPGADILVVASREPVALEVWVPLEEAGHRVRTVADGLAAITELKRQLPDVVVAEWEAPGLDGRGLCEAVRGDPELRDTHVIVMTSSARAERAAEALEAGADDYLATPFEQTELLARVRAGRRTSQLRASEARLRALMANVPGAIYRCAPDREWTMELISDEIERISGHPPADFIDSAVRTFASIIHPDDRERVENAVFEACKARRPFVLEYRIQHADGDARWVLERGQLVHGTNGRTWLDGAIFDISARREAEEERRRREAEQARVAELRASRARIIEAADAARRRIERDLHDGAQQRFVAVALQLRHLLSRLQKTAPDAALLLEDALDELQRATDELRELARGIHPALLTERGLVRAVEALISRLPMAAKLHEAPKERLPQPVETALYYVIAESLTNACKHADASAVTVDIGCAQGRAWAVVADDGVGDARMTEGSGLGGLSDRVEALDGRLTVQSPPGRGTTVRAEVACD</sequence>
<evidence type="ECO:0000256" key="9">
    <source>
        <dbReference type="PROSITE-ProRule" id="PRU00169"/>
    </source>
</evidence>
<evidence type="ECO:0000256" key="8">
    <source>
        <dbReference type="ARBA" id="ARBA00023012"/>
    </source>
</evidence>
<keyword evidence="7" id="KW-0067">ATP-binding</keyword>
<evidence type="ECO:0000256" key="1">
    <source>
        <dbReference type="ARBA" id="ARBA00000085"/>
    </source>
</evidence>
<dbReference type="InterPro" id="IPR000014">
    <property type="entry name" value="PAS"/>
</dbReference>
<evidence type="ECO:0000256" key="6">
    <source>
        <dbReference type="ARBA" id="ARBA00022777"/>
    </source>
</evidence>
<dbReference type="Gene3D" id="3.40.50.2300">
    <property type="match status" value="1"/>
</dbReference>
<dbReference type="InterPro" id="IPR036890">
    <property type="entry name" value="HATPase_C_sf"/>
</dbReference>
<dbReference type="CDD" id="cd00130">
    <property type="entry name" value="PAS"/>
    <property type="match status" value="1"/>
</dbReference>
<dbReference type="Pfam" id="PF02518">
    <property type="entry name" value="HATPase_c"/>
    <property type="match status" value="1"/>
</dbReference>
<dbReference type="GO" id="GO:0046983">
    <property type="term" value="F:protein dimerization activity"/>
    <property type="evidence" value="ECO:0007669"/>
    <property type="project" value="InterPro"/>
</dbReference>
<dbReference type="Pfam" id="PF07730">
    <property type="entry name" value="HisKA_3"/>
    <property type="match status" value="1"/>
</dbReference>
<evidence type="ECO:0000256" key="3">
    <source>
        <dbReference type="ARBA" id="ARBA00022553"/>
    </source>
</evidence>
<dbReference type="SUPFAM" id="SSF55874">
    <property type="entry name" value="ATPase domain of HSP90 chaperone/DNA topoisomerase II/histidine kinase"/>
    <property type="match status" value="1"/>
</dbReference>
<dbReference type="GO" id="GO:0005524">
    <property type="term" value="F:ATP binding"/>
    <property type="evidence" value="ECO:0007669"/>
    <property type="project" value="UniProtKB-KW"/>
</dbReference>
<dbReference type="EMBL" id="CADCVQ010000066">
    <property type="protein sequence ID" value="CAA9492963.1"/>
    <property type="molecule type" value="Genomic_DNA"/>
</dbReference>
<dbReference type="Pfam" id="PF08447">
    <property type="entry name" value="PAS_3"/>
    <property type="match status" value="1"/>
</dbReference>
<dbReference type="PANTHER" id="PTHR24421:SF10">
    <property type="entry name" value="NITRATE_NITRITE SENSOR PROTEIN NARQ"/>
    <property type="match status" value="1"/>
</dbReference>
<dbReference type="InterPro" id="IPR011006">
    <property type="entry name" value="CheY-like_superfamily"/>
</dbReference>
<name>A0A6J4S925_9ACTN</name>
<keyword evidence="3" id="KW-0597">Phosphoprotein</keyword>
<dbReference type="PROSITE" id="PS50110">
    <property type="entry name" value="RESPONSE_REGULATORY"/>
    <property type="match status" value="1"/>
</dbReference>
<keyword evidence="6 13" id="KW-0418">Kinase</keyword>
<dbReference type="Gene3D" id="1.20.5.1930">
    <property type="match status" value="1"/>
</dbReference>
<dbReference type="SMART" id="SM00448">
    <property type="entry name" value="REC"/>
    <property type="match status" value="1"/>
</dbReference>
<dbReference type="SMART" id="SM00091">
    <property type="entry name" value="PAS"/>
    <property type="match status" value="1"/>
</dbReference>
<dbReference type="InterPro" id="IPR011712">
    <property type="entry name" value="Sig_transdc_His_kin_sub3_dim/P"/>
</dbReference>
<dbReference type="CDD" id="cd16917">
    <property type="entry name" value="HATPase_UhpB-NarQ-NarX-like"/>
    <property type="match status" value="1"/>
</dbReference>
<dbReference type="AlphaFoldDB" id="A0A6J4S925"/>
<keyword evidence="4" id="KW-0808">Transferase</keyword>
<dbReference type="InterPro" id="IPR001789">
    <property type="entry name" value="Sig_transdc_resp-reg_receiver"/>
</dbReference>
<evidence type="ECO:0000256" key="7">
    <source>
        <dbReference type="ARBA" id="ARBA00022840"/>
    </source>
</evidence>